<dbReference type="EMBL" id="HBHX01067108">
    <property type="protein sequence ID" value="CAE0147943.1"/>
    <property type="molecule type" value="Transcribed_RNA"/>
</dbReference>
<evidence type="ECO:0000313" key="1">
    <source>
        <dbReference type="EMBL" id="CAE0147943.1"/>
    </source>
</evidence>
<reference evidence="1" key="1">
    <citation type="submission" date="2021-01" db="EMBL/GenBank/DDBJ databases">
        <authorList>
            <person name="Corre E."/>
            <person name="Pelletier E."/>
            <person name="Niang G."/>
            <person name="Scheremetjew M."/>
            <person name="Finn R."/>
            <person name="Kale V."/>
            <person name="Holt S."/>
            <person name="Cochrane G."/>
            <person name="Meng A."/>
            <person name="Brown T."/>
            <person name="Cohen L."/>
        </authorList>
    </citation>
    <scope>NUCLEOTIDE SEQUENCE</scope>
    <source>
        <strain evidence="1">CCMP281</strain>
    </source>
</reference>
<protein>
    <submittedName>
        <fullName evidence="1">Uncharacterized protein</fullName>
    </submittedName>
</protein>
<accession>A0A7S3BX59</accession>
<proteinExistence type="predicted"/>
<organism evidence="1">
    <name type="scientific">Haptolina ericina</name>
    <dbReference type="NCBI Taxonomy" id="156174"/>
    <lineage>
        <taxon>Eukaryota</taxon>
        <taxon>Haptista</taxon>
        <taxon>Haptophyta</taxon>
        <taxon>Prymnesiophyceae</taxon>
        <taxon>Prymnesiales</taxon>
        <taxon>Prymnesiaceae</taxon>
        <taxon>Haptolina</taxon>
    </lineage>
</organism>
<dbReference type="AlphaFoldDB" id="A0A7S3BX59"/>
<sequence length="133" mass="14412">MPRRWAALRASAPRDEELAALLLRLAVGPLHKTALLILSGGGAPAGNRPSLYLVLPDWVLREKRSWHSALLANQQRRVTANSLYRAMWQIAFWLDGASSGSAPDTAGGTSIFEQLPERHATAGESFGGARVEI</sequence>
<name>A0A7S3BX59_9EUKA</name>
<gene>
    <name evidence="1" type="ORF">HERI1096_LOCUS37116</name>
</gene>